<reference evidence="3" key="1">
    <citation type="submission" date="2025-08" db="UniProtKB">
        <authorList>
            <consortium name="RefSeq"/>
        </authorList>
    </citation>
    <scope>IDENTIFICATION</scope>
</reference>
<gene>
    <name evidence="3" type="primary">LOC111005544</name>
</gene>
<dbReference type="KEGG" id="mcha:111005544"/>
<dbReference type="PANTHER" id="PTHR35112">
    <property type="entry name" value="OS08G0360500 PROTEIN"/>
    <property type="match status" value="1"/>
</dbReference>
<dbReference type="PANTHER" id="PTHR35112:SF1">
    <property type="entry name" value="RING_FYVE_PHD ZINC FINGER SUPERFAMILY PROTEIN"/>
    <property type="match status" value="1"/>
</dbReference>
<feature type="domain" description="DUF7796" evidence="1">
    <location>
        <begin position="89"/>
        <end position="429"/>
    </location>
</feature>
<dbReference type="OrthoDB" id="2016723at2759"/>
<sequence length="434" mass="48387">MLKNPTEIAMVFRRWAADVDCCLLFLIVTTLSLLAFFSASTAVVPATPFPTFAPLRSFIIARAFPQPEKNTNRTTEDSISLRETKKELEKSKMAVCLVGGARRFEITGPSIVENILKEYPNADLFLHTPLDRNTFKLSYLKSAPKLAAVRIFEPKPIPETESQLRVLTASNSPNGIQGLLQYFNLVEGCLTMIRAYQSRNNFTYDWIVRTRVDGFWNGPLRPENFVPGQYVVPPGSSYGGLNDRFGVGDLNTSTVALSRLALIPNLDAAGLRQLNSESAFKEQLSSAGVAFRAIRQPFCIVTERQYDYPPRGFGVPVAAMWSAGLMSGAKCRPCRAACEGECVGEVMGRLERGWSWTDWENGTLSLCDAHGDWEQGWEKIYEEFVGVEMAGASWRIQNMNSSQCSDDFNEMKRRSGIWEAPPVEDICSLLQIGN</sequence>
<name>A0A6J1BX88_MOMCH</name>
<dbReference type="InterPro" id="IPR056698">
    <property type="entry name" value="DUF7796"/>
</dbReference>
<protein>
    <submittedName>
        <fullName evidence="3">Uncharacterized protein LOC111005544</fullName>
    </submittedName>
</protein>
<evidence type="ECO:0000313" key="3">
    <source>
        <dbReference type="RefSeq" id="XP_022132763.1"/>
    </source>
</evidence>
<organism evidence="2 3">
    <name type="scientific">Momordica charantia</name>
    <name type="common">Bitter gourd</name>
    <name type="synonym">Balsam pear</name>
    <dbReference type="NCBI Taxonomy" id="3673"/>
    <lineage>
        <taxon>Eukaryota</taxon>
        <taxon>Viridiplantae</taxon>
        <taxon>Streptophyta</taxon>
        <taxon>Embryophyta</taxon>
        <taxon>Tracheophyta</taxon>
        <taxon>Spermatophyta</taxon>
        <taxon>Magnoliopsida</taxon>
        <taxon>eudicotyledons</taxon>
        <taxon>Gunneridae</taxon>
        <taxon>Pentapetalae</taxon>
        <taxon>rosids</taxon>
        <taxon>fabids</taxon>
        <taxon>Cucurbitales</taxon>
        <taxon>Cucurbitaceae</taxon>
        <taxon>Momordiceae</taxon>
        <taxon>Momordica</taxon>
    </lineage>
</organism>
<evidence type="ECO:0000259" key="1">
    <source>
        <dbReference type="Pfam" id="PF25072"/>
    </source>
</evidence>
<dbReference type="AlphaFoldDB" id="A0A6J1BX88"/>
<dbReference type="RefSeq" id="XP_022132763.1">
    <property type="nucleotide sequence ID" value="XM_022277071.1"/>
</dbReference>
<proteinExistence type="predicted"/>
<dbReference type="Proteomes" id="UP000504603">
    <property type="component" value="Unplaced"/>
</dbReference>
<keyword evidence="2" id="KW-1185">Reference proteome</keyword>
<accession>A0A6J1BX88</accession>
<dbReference type="GeneID" id="111005544"/>
<evidence type="ECO:0000313" key="2">
    <source>
        <dbReference type="Proteomes" id="UP000504603"/>
    </source>
</evidence>
<dbReference type="Pfam" id="PF25072">
    <property type="entry name" value="DUF7796"/>
    <property type="match status" value="1"/>
</dbReference>